<dbReference type="GO" id="GO:0051015">
    <property type="term" value="F:actin filament binding"/>
    <property type="evidence" value="ECO:0007669"/>
    <property type="project" value="InterPro"/>
</dbReference>
<organism evidence="4 5">
    <name type="scientific">Paspalum notatum var. saurae</name>
    <dbReference type="NCBI Taxonomy" id="547442"/>
    <lineage>
        <taxon>Eukaryota</taxon>
        <taxon>Viridiplantae</taxon>
        <taxon>Streptophyta</taxon>
        <taxon>Embryophyta</taxon>
        <taxon>Tracheophyta</taxon>
        <taxon>Spermatophyta</taxon>
        <taxon>Magnoliopsida</taxon>
        <taxon>Liliopsida</taxon>
        <taxon>Poales</taxon>
        <taxon>Poaceae</taxon>
        <taxon>PACMAD clade</taxon>
        <taxon>Panicoideae</taxon>
        <taxon>Andropogonodae</taxon>
        <taxon>Paspaleae</taxon>
        <taxon>Paspalinae</taxon>
        <taxon>Paspalum</taxon>
    </lineage>
</organism>
<feature type="domain" description="Gelsolin-like" evidence="2">
    <location>
        <begin position="347"/>
        <end position="421"/>
    </location>
</feature>
<dbReference type="InterPro" id="IPR007123">
    <property type="entry name" value="Gelsolin-like_dom"/>
</dbReference>
<dbReference type="InterPro" id="IPR036047">
    <property type="entry name" value="F-box-like_dom_sf"/>
</dbReference>
<evidence type="ECO:0000259" key="3">
    <source>
        <dbReference type="Pfam" id="PF23635"/>
    </source>
</evidence>
<keyword evidence="5" id="KW-1185">Reference proteome</keyword>
<keyword evidence="1" id="KW-0677">Repeat</keyword>
<evidence type="ECO:0000259" key="2">
    <source>
        <dbReference type="Pfam" id="PF00626"/>
    </source>
</evidence>
<dbReference type="PRINTS" id="PR00597">
    <property type="entry name" value="GELSOLIN"/>
</dbReference>
<dbReference type="SUPFAM" id="SSF55753">
    <property type="entry name" value="Actin depolymerizing proteins"/>
    <property type="match status" value="2"/>
</dbReference>
<reference evidence="4 5" key="1">
    <citation type="submission" date="2024-02" db="EMBL/GenBank/DDBJ databases">
        <title>High-quality chromosome-scale genome assembly of Pensacola bahiagrass (Paspalum notatum Flugge var. saurae).</title>
        <authorList>
            <person name="Vega J.M."/>
            <person name="Podio M."/>
            <person name="Orjuela J."/>
            <person name="Siena L.A."/>
            <person name="Pessino S.C."/>
            <person name="Combes M.C."/>
            <person name="Mariac C."/>
            <person name="Albertini E."/>
            <person name="Pupilli F."/>
            <person name="Ortiz J.P.A."/>
            <person name="Leblanc O."/>
        </authorList>
    </citation>
    <scope>NUCLEOTIDE SEQUENCE [LARGE SCALE GENOMIC DNA]</scope>
    <source>
        <strain evidence="4">R1</strain>
        <tissue evidence="4">Leaf</tissue>
    </source>
</reference>
<dbReference type="CDD" id="cd11288">
    <property type="entry name" value="gelsolin_S5_like"/>
    <property type="match status" value="1"/>
</dbReference>
<feature type="domain" description="F-box protein AT5G49610-like beta-propeller" evidence="3">
    <location>
        <begin position="587"/>
        <end position="724"/>
    </location>
</feature>
<dbReference type="InterPro" id="IPR036180">
    <property type="entry name" value="Gelsolin-like_dom_sf"/>
</dbReference>
<feature type="domain" description="Gelsolin-like" evidence="2">
    <location>
        <begin position="8"/>
        <end position="74"/>
    </location>
</feature>
<dbReference type="EMBL" id="CP144745">
    <property type="protein sequence ID" value="WVZ54878.1"/>
    <property type="molecule type" value="Genomic_DNA"/>
</dbReference>
<protein>
    <submittedName>
        <fullName evidence="4">Uncharacterized protein</fullName>
    </submittedName>
</protein>
<gene>
    <name evidence="4" type="ORF">U9M48_005621</name>
</gene>
<sequence length="854" mass="95720">MEPENYDSLAHELLETNKCYFLDCGDVLYVWMGRNTSMQERKGASEAAEKFLSDSKQTKTHVIKVIEGFENVAFKSKFKEWPLTPDMKLSSVDGQGKVPALFKHRGLNVKGLVKAAPVKEESQSYIDCTGNLQVWRVNDTDKVVLASSDQSKFYTGDCYIFQYTYPGVDKDECLFGTWIGKKSIEEDMVTAVSLAIKMVESANFQAVQARLYEGKELIQFFVIFQSLQVFKVLIHLMIFSNDSYSEDGLALFRIQGSGLENMQAIQVEPVASSLNSCYCYILHDGNTVFTWAGNLTSPLDQELMERQLDVIKPNMQSRSQKEGSETDQFWSLIGGKSEYSSQTMVKEIHHFTQDDLMTDDVFILDCRTSIFVWVGQQVDVKVRLQAFNVGEKFIVLDFLMENLAHETPIFTVMEGGEPPFFTRFFTSDPAKSLMHVNSYQKKPIVKGGGTAGDSREGLFLSTSTSMTAVAASLGGTATPAVTSVSSVLENADLLGEILLRIAFPNRLVRAAAVCKFWLSIASDPVFLKKFEMENPPCALGFYVLADRLLHPLFIPVGVSDHHHLEINPLLALASSQFEVWQDVHVTIWDCRNGKLLVEIGDKLEVRSYLTRPCSIAAYPQSPLKVILNRSFTYQHHEFLPDDGGDGHEYYRLALGYKDGCIIACLSLLCGHIWVNRNSEVVDLPKHATSSDFAVPFGKLGNRKVYLVTTSYLVIILDIDTMKMVMTVRFISSISRQRSLPSTRDYNTNNRSVRLRNMAAETISPETDQKKIQQFSWCPETCCSEPVTLNYASRARRKLINSQEGDYASAAMTTDADLNNKIGEAASAVTEEMRRFLLFHGQKGNSRERIGAGGS</sequence>
<dbReference type="FunFam" id="3.40.20.10:FF:000001">
    <property type="entry name" value="Gelsolin"/>
    <property type="match status" value="1"/>
</dbReference>
<dbReference type="SUPFAM" id="SSF82754">
    <property type="entry name" value="C-terminal, gelsolin-like domain of Sec23/24"/>
    <property type="match status" value="2"/>
</dbReference>
<dbReference type="Pfam" id="PF00626">
    <property type="entry name" value="Gelsolin"/>
    <property type="match status" value="2"/>
</dbReference>
<dbReference type="PANTHER" id="PTHR11977">
    <property type="entry name" value="VILLIN"/>
    <property type="match status" value="1"/>
</dbReference>
<proteinExistence type="predicted"/>
<dbReference type="InterPro" id="IPR007122">
    <property type="entry name" value="Villin/Gelsolin"/>
</dbReference>
<dbReference type="AlphaFoldDB" id="A0AAQ3SFK8"/>
<dbReference type="Gene3D" id="3.40.20.10">
    <property type="entry name" value="Severin"/>
    <property type="match status" value="4"/>
</dbReference>
<dbReference type="Proteomes" id="UP001341281">
    <property type="component" value="Chromosome 01"/>
</dbReference>
<dbReference type="CDD" id="cd11293">
    <property type="entry name" value="gelsolin_S4_like"/>
    <property type="match status" value="1"/>
</dbReference>
<evidence type="ECO:0000313" key="5">
    <source>
        <dbReference type="Proteomes" id="UP001341281"/>
    </source>
</evidence>
<dbReference type="InterPro" id="IPR056594">
    <property type="entry name" value="AT5G49610-like_b-prop"/>
</dbReference>
<evidence type="ECO:0000313" key="4">
    <source>
        <dbReference type="EMBL" id="WVZ54878.1"/>
    </source>
</evidence>
<dbReference type="InterPro" id="IPR029006">
    <property type="entry name" value="ADF-H/Gelsolin-like_dom_sf"/>
</dbReference>
<dbReference type="PANTHER" id="PTHR11977:SF138">
    <property type="entry name" value="VILLIN-4"/>
    <property type="match status" value="1"/>
</dbReference>
<dbReference type="SUPFAM" id="SSF81383">
    <property type="entry name" value="F-box domain"/>
    <property type="match status" value="1"/>
</dbReference>
<evidence type="ECO:0000256" key="1">
    <source>
        <dbReference type="ARBA" id="ARBA00022737"/>
    </source>
</evidence>
<accession>A0AAQ3SFK8</accession>
<dbReference type="SMART" id="SM00262">
    <property type="entry name" value="GEL"/>
    <property type="match status" value="4"/>
</dbReference>
<name>A0AAQ3SFK8_PASNO</name>
<dbReference type="GO" id="GO:0051014">
    <property type="term" value="P:actin filament severing"/>
    <property type="evidence" value="ECO:0007669"/>
    <property type="project" value="TreeGrafter"/>
</dbReference>
<dbReference type="Pfam" id="PF23635">
    <property type="entry name" value="Beta-prop_AT5G49610-like"/>
    <property type="match status" value="1"/>
</dbReference>